<dbReference type="PANTHER" id="PTHR30086:SF20">
    <property type="entry name" value="ARGININE EXPORTER PROTEIN ARGO-RELATED"/>
    <property type="match status" value="1"/>
</dbReference>
<dbReference type="EMBL" id="AOKF01001783">
    <property type="protein sequence ID" value="EPN57164.1"/>
    <property type="molecule type" value="Genomic_DNA"/>
</dbReference>
<reference evidence="7 8" key="1">
    <citation type="journal article" date="2013" name="PLoS Pathog.">
        <title>Genomic analysis of the Kiwifruit pathogen Pseudomonas syringae pv. actinidiae provides insight into the origins of an emergent plant disease.</title>
        <authorList>
            <person name="McCann H.C."/>
            <person name="Rikkerink E.H."/>
            <person name="Bertels F."/>
            <person name="Fiers M."/>
            <person name="Lu A."/>
            <person name="Rees-George J."/>
            <person name="Andersen M.T."/>
            <person name="Gleave A.P."/>
            <person name="Haubold B."/>
            <person name="Wohlers M.W."/>
            <person name="Guttman D.S."/>
            <person name="Wang P.W."/>
            <person name="Straub C."/>
            <person name="Vanneste J.L."/>
            <person name="Rainey P.B."/>
            <person name="Templeton M.D."/>
        </authorList>
    </citation>
    <scope>NUCLEOTIDE SEQUENCE [LARGE SCALE GENOMIC DNA]</scope>
    <source>
        <strain evidence="7 8">ICMP 19096</strain>
    </source>
</reference>
<keyword evidence="3 6" id="KW-0812">Transmembrane</keyword>
<evidence type="ECO:0000313" key="8">
    <source>
        <dbReference type="Proteomes" id="UP000018849"/>
    </source>
</evidence>
<organism evidence="7 8">
    <name type="scientific">Pseudomonas syringae pv. actinidiae ICMP 19096</name>
    <dbReference type="NCBI Taxonomy" id="1194405"/>
    <lineage>
        <taxon>Bacteria</taxon>
        <taxon>Pseudomonadati</taxon>
        <taxon>Pseudomonadota</taxon>
        <taxon>Gammaproteobacteria</taxon>
        <taxon>Pseudomonadales</taxon>
        <taxon>Pseudomonadaceae</taxon>
        <taxon>Pseudomonas</taxon>
        <taxon>Pseudomonas syringae</taxon>
    </lineage>
</organism>
<dbReference type="Pfam" id="PF01810">
    <property type="entry name" value="LysE"/>
    <property type="match status" value="1"/>
</dbReference>
<evidence type="ECO:0000256" key="3">
    <source>
        <dbReference type="ARBA" id="ARBA00022692"/>
    </source>
</evidence>
<keyword evidence="4 6" id="KW-1133">Transmembrane helix</keyword>
<evidence type="ECO:0000313" key="7">
    <source>
        <dbReference type="EMBL" id="EPN57164.1"/>
    </source>
</evidence>
<sequence>MSLLISMAAFALASSITPGPVNIVALSAGARYGFWPGMRHVLGATLGFTLLLLLIGFGLHETLQQWPFLTRIIQWAGVAFLLYMAFRLGTDSGRLSVSEQGSGPSMLQGAVMQWLNPKAWLASIAGMGVFVANGEALLIWQFAAIYCVVCYLSLGCWAFAGSFLSHYLRSAAGVRVFNRVMALLLVGCALYLVI</sequence>
<comment type="caution">
    <text evidence="7">The sequence shown here is derived from an EMBL/GenBank/DDBJ whole genome shotgun (WGS) entry which is preliminary data.</text>
</comment>
<dbReference type="GO" id="GO:0005886">
    <property type="term" value="C:plasma membrane"/>
    <property type="evidence" value="ECO:0007669"/>
    <property type="project" value="UniProtKB-SubCell"/>
</dbReference>
<keyword evidence="2" id="KW-1003">Cell membrane</keyword>
<dbReference type="Proteomes" id="UP000018849">
    <property type="component" value="Unassembled WGS sequence"/>
</dbReference>
<dbReference type="AlphaFoldDB" id="A0A656JVQ6"/>
<name>A0A656JVQ6_PSESF</name>
<evidence type="ECO:0000256" key="4">
    <source>
        <dbReference type="ARBA" id="ARBA00022989"/>
    </source>
</evidence>
<dbReference type="PANTHER" id="PTHR30086">
    <property type="entry name" value="ARGININE EXPORTER PROTEIN ARGO"/>
    <property type="match status" value="1"/>
</dbReference>
<dbReference type="GO" id="GO:0033228">
    <property type="term" value="P:cysteine export across plasma membrane"/>
    <property type="evidence" value="ECO:0007669"/>
    <property type="project" value="TreeGrafter"/>
</dbReference>
<proteinExistence type="predicted"/>
<keyword evidence="5 6" id="KW-0472">Membrane</keyword>
<feature type="transmembrane region" description="Helical" evidence="6">
    <location>
        <begin position="138"/>
        <end position="164"/>
    </location>
</feature>
<dbReference type="InterPro" id="IPR001123">
    <property type="entry name" value="LeuE-type"/>
</dbReference>
<feature type="transmembrane region" description="Helical" evidence="6">
    <location>
        <begin position="41"/>
        <end position="59"/>
    </location>
</feature>
<feature type="transmembrane region" description="Helical" evidence="6">
    <location>
        <begin position="176"/>
        <end position="193"/>
    </location>
</feature>
<feature type="transmembrane region" description="Helical" evidence="6">
    <location>
        <begin position="68"/>
        <end position="86"/>
    </location>
</feature>
<evidence type="ECO:0000256" key="1">
    <source>
        <dbReference type="ARBA" id="ARBA00004651"/>
    </source>
</evidence>
<comment type="subcellular location">
    <subcellularLocation>
        <location evidence="1">Cell membrane</location>
        <topology evidence="1">Multi-pass membrane protein</topology>
    </subcellularLocation>
</comment>
<evidence type="ECO:0000256" key="6">
    <source>
        <dbReference type="SAM" id="Phobius"/>
    </source>
</evidence>
<dbReference type="GO" id="GO:0015171">
    <property type="term" value="F:amino acid transmembrane transporter activity"/>
    <property type="evidence" value="ECO:0007669"/>
    <property type="project" value="TreeGrafter"/>
</dbReference>
<protein>
    <submittedName>
        <fullName evidence="7">Efflux protein, LysE family</fullName>
    </submittedName>
</protein>
<accession>A0A656JVQ6</accession>
<evidence type="ECO:0000256" key="2">
    <source>
        <dbReference type="ARBA" id="ARBA00022475"/>
    </source>
</evidence>
<evidence type="ECO:0000256" key="5">
    <source>
        <dbReference type="ARBA" id="ARBA00023136"/>
    </source>
</evidence>
<gene>
    <name evidence="7" type="ORF">A245_20946</name>
</gene>